<dbReference type="Gene3D" id="3.40.309.10">
    <property type="entry name" value="Aldehyde Dehydrogenase, Chain A, domain 2"/>
    <property type="match status" value="1"/>
</dbReference>
<name>A0ABW2NA71_9ACTN</name>
<evidence type="ECO:0000313" key="6">
    <source>
        <dbReference type="Proteomes" id="UP001596524"/>
    </source>
</evidence>
<dbReference type="PANTHER" id="PTHR43353:SF5">
    <property type="entry name" value="SUCCINATE-SEMIALDEHYDE DEHYDROGENASE, MITOCHONDRIAL"/>
    <property type="match status" value="1"/>
</dbReference>
<reference evidence="6" key="1">
    <citation type="journal article" date="2019" name="Int. J. Syst. Evol. Microbiol.">
        <title>The Global Catalogue of Microorganisms (GCM) 10K type strain sequencing project: providing services to taxonomists for standard genome sequencing and annotation.</title>
        <authorList>
            <consortium name="The Broad Institute Genomics Platform"/>
            <consortium name="The Broad Institute Genome Sequencing Center for Infectious Disease"/>
            <person name="Wu L."/>
            <person name="Ma J."/>
        </authorList>
    </citation>
    <scope>NUCLEOTIDE SEQUENCE [LARGE SCALE GENOMIC DNA]</scope>
    <source>
        <strain evidence="6">FCH27</strain>
    </source>
</reference>
<comment type="similarity">
    <text evidence="3">Belongs to the aldehyde dehydrogenase family.</text>
</comment>
<protein>
    <submittedName>
        <fullName evidence="5">NAD-dependent succinate-semialdehyde dehydrogenase</fullName>
        <ecNumber evidence="5">1.2.1.-</ecNumber>
    </submittedName>
</protein>
<keyword evidence="1 3" id="KW-0560">Oxidoreductase</keyword>
<evidence type="ECO:0000256" key="2">
    <source>
        <dbReference type="PROSITE-ProRule" id="PRU10007"/>
    </source>
</evidence>
<evidence type="ECO:0000259" key="4">
    <source>
        <dbReference type="Pfam" id="PF00171"/>
    </source>
</evidence>
<proteinExistence type="inferred from homology"/>
<keyword evidence="6" id="KW-1185">Reference proteome</keyword>
<dbReference type="Gene3D" id="3.40.605.10">
    <property type="entry name" value="Aldehyde Dehydrogenase, Chain A, domain 1"/>
    <property type="match status" value="1"/>
</dbReference>
<dbReference type="GO" id="GO:0016491">
    <property type="term" value="F:oxidoreductase activity"/>
    <property type="evidence" value="ECO:0007669"/>
    <property type="project" value="UniProtKB-KW"/>
</dbReference>
<gene>
    <name evidence="5" type="ORF">ACFQO6_23455</name>
</gene>
<dbReference type="EMBL" id="JBHTCH010000030">
    <property type="protein sequence ID" value="MFC7363248.1"/>
    <property type="molecule type" value="Genomic_DNA"/>
</dbReference>
<sequence>MDHAPTLTDRLSPSEGVFIGGQWLAGNDGTFDVENPADKSIVGVVANADLVQATQAVDAAALAASAWQDVSPRGRSDVLMRTFRLMLDHADELATLISQENGKAAADARAEVTYAAEFFRWYAEEAVRAGGDYGSSPAGGVRTVVTHRPVGVAALVTPWNFPAAMATRKIAPALAAGCTVVVKPARETPLTALAIARLLEQAGLPAGVVNVVPTLRSADVVQTWLEDSRVRKLSFTGSTEVGRVLLAQASRRVLNASMELGGNAPFIVTSDADLDAAVDGAMTAKFRGGGQACTAANRFYVHESVAFEFVARMADRVSALVVGPASEPASQIGPMISGRAVAATHDLIDDALDRGARRAAVAELPSHLSGHYLAPTLLADVPPDARVVQEEIFGPVAPVVTWRTEDDLLRMVNGTELGLAAYLYSSDLKRAMQLAEKVEAGMVGINRGLVSDPSAPFGGLKQSGLGREGAREGLAEYQETQYFSVDWSD</sequence>
<dbReference type="InterPro" id="IPR029510">
    <property type="entry name" value="Ald_DH_CS_GLU"/>
</dbReference>
<dbReference type="InterPro" id="IPR050740">
    <property type="entry name" value="Aldehyde_DH_Superfamily"/>
</dbReference>
<evidence type="ECO:0000256" key="3">
    <source>
        <dbReference type="RuleBase" id="RU003345"/>
    </source>
</evidence>
<dbReference type="Proteomes" id="UP001596524">
    <property type="component" value="Unassembled WGS sequence"/>
</dbReference>
<comment type="caution">
    <text evidence="5">The sequence shown here is derived from an EMBL/GenBank/DDBJ whole genome shotgun (WGS) entry which is preliminary data.</text>
</comment>
<dbReference type="RefSeq" id="WP_255889406.1">
    <property type="nucleotide sequence ID" value="NZ_JAFMZM010000002.1"/>
</dbReference>
<dbReference type="InterPro" id="IPR016162">
    <property type="entry name" value="Ald_DH_N"/>
</dbReference>
<feature type="domain" description="Aldehyde dehydrogenase" evidence="4">
    <location>
        <begin position="23"/>
        <end position="481"/>
    </location>
</feature>
<dbReference type="InterPro" id="IPR015590">
    <property type="entry name" value="Aldehyde_DH_dom"/>
</dbReference>
<dbReference type="CDD" id="cd07103">
    <property type="entry name" value="ALDH_F5_SSADH_GabD"/>
    <property type="match status" value="1"/>
</dbReference>
<evidence type="ECO:0000313" key="5">
    <source>
        <dbReference type="EMBL" id="MFC7363248.1"/>
    </source>
</evidence>
<evidence type="ECO:0000256" key="1">
    <source>
        <dbReference type="ARBA" id="ARBA00023002"/>
    </source>
</evidence>
<dbReference type="SUPFAM" id="SSF53720">
    <property type="entry name" value="ALDH-like"/>
    <property type="match status" value="1"/>
</dbReference>
<dbReference type="InterPro" id="IPR016163">
    <property type="entry name" value="Ald_DH_C"/>
</dbReference>
<feature type="active site" evidence="2">
    <location>
        <position position="259"/>
    </location>
</feature>
<organism evidence="5 6">
    <name type="scientific">Nocardioides astragali</name>
    <dbReference type="NCBI Taxonomy" id="1776736"/>
    <lineage>
        <taxon>Bacteria</taxon>
        <taxon>Bacillati</taxon>
        <taxon>Actinomycetota</taxon>
        <taxon>Actinomycetes</taxon>
        <taxon>Propionibacteriales</taxon>
        <taxon>Nocardioidaceae</taxon>
        <taxon>Nocardioides</taxon>
    </lineage>
</organism>
<dbReference type="Pfam" id="PF00171">
    <property type="entry name" value="Aldedh"/>
    <property type="match status" value="1"/>
</dbReference>
<dbReference type="PANTHER" id="PTHR43353">
    <property type="entry name" value="SUCCINATE-SEMIALDEHYDE DEHYDROGENASE, MITOCHONDRIAL"/>
    <property type="match status" value="1"/>
</dbReference>
<accession>A0ABW2NA71</accession>
<dbReference type="InterPro" id="IPR016161">
    <property type="entry name" value="Ald_DH/histidinol_DH"/>
</dbReference>
<dbReference type="PROSITE" id="PS00687">
    <property type="entry name" value="ALDEHYDE_DEHYDR_GLU"/>
    <property type="match status" value="1"/>
</dbReference>
<dbReference type="EC" id="1.2.1.-" evidence="5"/>